<proteinExistence type="predicted"/>
<name>A0A6J7WD09_9CAUD</name>
<dbReference type="EMBL" id="LR796194">
    <property type="protein sequence ID" value="CAB4126253.1"/>
    <property type="molecule type" value="Genomic_DNA"/>
</dbReference>
<organism evidence="2">
    <name type="scientific">uncultured Caudovirales phage</name>
    <dbReference type="NCBI Taxonomy" id="2100421"/>
    <lineage>
        <taxon>Viruses</taxon>
        <taxon>Duplodnaviria</taxon>
        <taxon>Heunggongvirae</taxon>
        <taxon>Uroviricota</taxon>
        <taxon>Caudoviricetes</taxon>
        <taxon>Peduoviridae</taxon>
        <taxon>Maltschvirus</taxon>
        <taxon>Maltschvirus maltsch</taxon>
    </lineage>
</organism>
<protein>
    <submittedName>
        <fullName evidence="2">Uncharacterized protein</fullName>
    </submittedName>
</protein>
<gene>
    <name evidence="2" type="ORF">UFOVP153_60</name>
    <name evidence="1" type="ORF">UFOVP69_63</name>
</gene>
<evidence type="ECO:0000313" key="1">
    <source>
        <dbReference type="EMBL" id="CAB4126253.1"/>
    </source>
</evidence>
<dbReference type="EMBL" id="LR798204">
    <property type="protein sequence ID" value="CAB5171087.1"/>
    <property type="molecule type" value="Genomic_DNA"/>
</dbReference>
<sequence>MNYKCHSGQSFSDVCLNTYGTLDKYVKMLEDNNCTPDTAPYSNEAITWDNNLVADQSVLTKIVNANITFATSFGLNNNNYFQVLGTENPTVMAVNPEPINPPGGTSMYIKPLSLDYTASGGETVITIVELQGMNVQQIEREIKPLKKSEFIFDQLTGTITLVGVDPLGEGEILFILYTQTVTL</sequence>
<accession>A0A6J7WD09</accession>
<reference evidence="2" key="1">
    <citation type="submission" date="2020-05" db="EMBL/GenBank/DDBJ databases">
        <authorList>
            <person name="Chiriac C."/>
            <person name="Salcher M."/>
            <person name="Ghai R."/>
            <person name="Kavagutti S V."/>
        </authorList>
    </citation>
    <scope>NUCLEOTIDE SEQUENCE</scope>
</reference>
<evidence type="ECO:0000313" key="2">
    <source>
        <dbReference type="EMBL" id="CAB5171087.1"/>
    </source>
</evidence>